<organism evidence="3 4">
    <name type="scientific">Baekduia soli</name>
    <dbReference type="NCBI Taxonomy" id="496014"/>
    <lineage>
        <taxon>Bacteria</taxon>
        <taxon>Bacillati</taxon>
        <taxon>Actinomycetota</taxon>
        <taxon>Thermoleophilia</taxon>
        <taxon>Solirubrobacterales</taxon>
        <taxon>Baekduiaceae</taxon>
        <taxon>Baekduia</taxon>
    </lineage>
</organism>
<keyword evidence="1" id="KW-0456">Lyase</keyword>
<dbReference type="Proteomes" id="UP000321805">
    <property type="component" value="Chromosome"/>
</dbReference>
<dbReference type="InterPro" id="IPR032466">
    <property type="entry name" value="Metal_Hydrolase"/>
</dbReference>
<dbReference type="GO" id="GO:0016831">
    <property type="term" value="F:carboxy-lyase activity"/>
    <property type="evidence" value="ECO:0007669"/>
    <property type="project" value="InterPro"/>
</dbReference>
<evidence type="ECO:0000259" key="2">
    <source>
        <dbReference type="Pfam" id="PF04909"/>
    </source>
</evidence>
<dbReference type="PANTHER" id="PTHR21240">
    <property type="entry name" value="2-AMINO-3-CARBOXYLMUCONATE-6-SEMIALDEHYDE DECARBOXYLASE"/>
    <property type="match status" value="1"/>
</dbReference>
<dbReference type="Pfam" id="PF04909">
    <property type="entry name" value="Amidohydro_2"/>
    <property type="match status" value="1"/>
</dbReference>
<reference evidence="3 4" key="1">
    <citation type="journal article" date="2018" name="J. Microbiol.">
        <title>Baekduia soli gen. nov., sp. nov., a novel bacterium isolated from the soil of Baekdu Mountain and proposal of a novel family name, Baekduiaceae fam. nov.</title>
        <authorList>
            <person name="An D.S."/>
            <person name="Siddiqi M.Z."/>
            <person name="Kim K.H."/>
            <person name="Yu H.S."/>
            <person name="Im W.T."/>
        </authorList>
    </citation>
    <scope>NUCLEOTIDE SEQUENCE [LARGE SCALE GENOMIC DNA]</scope>
    <source>
        <strain evidence="3 4">BR7-21</strain>
    </source>
</reference>
<dbReference type="InterPro" id="IPR032465">
    <property type="entry name" value="ACMSD"/>
</dbReference>
<dbReference type="GO" id="GO:0019748">
    <property type="term" value="P:secondary metabolic process"/>
    <property type="evidence" value="ECO:0007669"/>
    <property type="project" value="TreeGrafter"/>
</dbReference>
<gene>
    <name evidence="3" type="ORF">FSW04_00315</name>
</gene>
<dbReference type="EMBL" id="CP042430">
    <property type="protein sequence ID" value="QEC46160.1"/>
    <property type="molecule type" value="Genomic_DNA"/>
</dbReference>
<name>A0A5B8TZK6_9ACTN</name>
<dbReference type="RefSeq" id="WP_146915064.1">
    <property type="nucleotide sequence ID" value="NZ_CP042430.1"/>
</dbReference>
<evidence type="ECO:0000256" key="1">
    <source>
        <dbReference type="ARBA" id="ARBA00023239"/>
    </source>
</evidence>
<dbReference type="Gene3D" id="3.20.20.140">
    <property type="entry name" value="Metal-dependent hydrolases"/>
    <property type="match status" value="1"/>
</dbReference>
<dbReference type="AlphaFoldDB" id="A0A5B8TZK6"/>
<feature type="domain" description="Amidohydrolase-related" evidence="2">
    <location>
        <begin position="21"/>
        <end position="365"/>
    </location>
</feature>
<accession>A0A5B8TZK6</accession>
<dbReference type="PANTHER" id="PTHR21240:SF28">
    <property type="entry name" value="ISO-OROTATE DECARBOXYLASE (EUROFUNG)"/>
    <property type="match status" value="1"/>
</dbReference>
<dbReference type="KEGG" id="bsol:FSW04_00315"/>
<evidence type="ECO:0000313" key="4">
    <source>
        <dbReference type="Proteomes" id="UP000321805"/>
    </source>
</evidence>
<keyword evidence="3" id="KW-0378">Hydrolase</keyword>
<keyword evidence="4" id="KW-1185">Reference proteome</keyword>
<dbReference type="OrthoDB" id="2533941at2"/>
<evidence type="ECO:0000313" key="3">
    <source>
        <dbReference type="EMBL" id="QEC46160.1"/>
    </source>
</evidence>
<dbReference type="SUPFAM" id="SSF51556">
    <property type="entry name" value="Metallo-dependent hydrolases"/>
    <property type="match status" value="1"/>
</dbReference>
<protein>
    <submittedName>
        <fullName evidence="3">Amidohydrolase</fullName>
    </submittedName>
</protein>
<sequence length="368" mass="40855">MPAVAPDRPDLLGTPWTGAVIDADLHVNPPSLEAIRPYLARQWLEWIDETGFTAPASLVTKYPPGSSVTCAARWRPADGRTPASDLGLLQEHVLDPLGVERAVISCYWGQDAIRNPDFAAALARAMNDWLVDEWLDRDPRLRATAVVPSHNPADAAAEIDRVGGHPGFVQVFLPLWSPKLYGNRIWLPLFEAIERHDLVAGLHYGGSSEGATTGTGWATWFLEEYVSALGMCWQQLTSMICEGLFQRYPTLRVSLLETGFTWLAPFLWRLDKEWKGLRREVPWVDRLPSDIFREHVKVAVQPIGAGPSPDDLARHVEWLGSDEILMFGSDYPHGHEHPVATLLDVLPEAARAKVMAGNARAHYKLGDG</sequence>
<dbReference type="InterPro" id="IPR006680">
    <property type="entry name" value="Amidohydro-rel"/>
</dbReference>
<dbReference type="GO" id="GO:0016787">
    <property type="term" value="F:hydrolase activity"/>
    <property type="evidence" value="ECO:0007669"/>
    <property type="project" value="UniProtKB-KW"/>
</dbReference>
<proteinExistence type="predicted"/>
<dbReference type="GO" id="GO:0005737">
    <property type="term" value="C:cytoplasm"/>
    <property type="evidence" value="ECO:0007669"/>
    <property type="project" value="TreeGrafter"/>
</dbReference>